<dbReference type="SUPFAM" id="SSF52540">
    <property type="entry name" value="P-loop containing nucleoside triphosphate hydrolases"/>
    <property type="match status" value="1"/>
</dbReference>
<dbReference type="GO" id="GO:0005524">
    <property type="term" value="F:ATP binding"/>
    <property type="evidence" value="ECO:0007669"/>
    <property type="project" value="UniProtKB-KW"/>
</dbReference>
<dbReference type="AlphaFoldDB" id="A0A930E0Y3"/>
<dbReference type="PANTHER" id="PTHR42957">
    <property type="entry name" value="HELICASE MJ1565-RELATED"/>
    <property type="match status" value="1"/>
</dbReference>
<dbReference type="Pfam" id="PF01935">
    <property type="entry name" value="DUF87"/>
    <property type="match status" value="1"/>
</dbReference>
<gene>
    <name evidence="2" type="ORF">HXM94_07965</name>
</gene>
<dbReference type="RefSeq" id="WP_278478581.1">
    <property type="nucleotide sequence ID" value="NZ_JABZRE010000049.1"/>
</dbReference>
<dbReference type="InterPro" id="IPR027417">
    <property type="entry name" value="P-loop_NTPase"/>
</dbReference>
<dbReference type="InterPro" id="IPR002789">
    <property type="entry name" value="HerA_central"/>
</dbReference>
<evidence type="ECO:0000313" key="2">
    <source>
        <dbReference type="EMBL" id="MBF1307694.1"/>
    </source>
</evidence>
<dbReference type="Proteomes" id="UP000758611">
    <property type="component" value="Unassembled WGS sequence"/>
</dbReference>
<keyword evidence="2" id="KW-0067">ATP-binding</keyword>
<dbReference type="PANTHER" id="PTHR42957:SF1">
    <property type="entry name" value="HELICASE MJ1565-RELATED"/>
    <property type="match status" value="1"/>
</dbReference>
<evidence type="ECO:0000259" key="1">
    <source>
        <dbReference type="Pfam" id="PF01935"/>
    </source>
</evidence>
<keyword evidence="2" id="KW-0547">Nucleotide-binding</keyword>
<name>A0A930E0Y3_9FIRM</name>
<accession>A0A930E0Y3</accession>
<comment type="caution">
    <text evidence="2">The sequence shown here is derived from an EMBL/GenBank/DDBJ whole genome shotgun (WGS) entry which is preliminary data.</text>
</comment>
<evidence type="ECO:0000313" key="3">
    <source>
        <dbReference type="Proteomes" id="UP000758611"/>
    </source>
</evidence>
<dbReference type="EMBL" id="JABZRE010000049">
    <property type="protein sequence ID" value="MBF1307694.1"/>
    <property type="molecule type" value="Genomic_DNA"/>
</dbReference>
<sequence length="661" mass="74876">MLNTKQFDKDELLTLVQSENFAGWVYSIDYEKALIITNDKWKNDVKGIPHNSFLLAASFDPNNYGDADEIDKEVVLLRVIGTCKLPQDDDMIKTKIDNYQNKTSVYTADDEFDTITRNKLQFSGLECRVLGTFYMKNNQLNLGSDIESFSASLQTRVYAPKKGALDKIVNFVDPIRKNKPIEDFRLLGIDADVKPFPIGTVRYTSTDRMHRATEEDKVSFCIQPADFLARRTAVLGMTRTGKSNMIKQTVSVVKKISDENNLKIGQLIFDINGEYANANNQDNGSISGVFKDDCVKYRMVSTDGFKPLLNNFYEEIQDGLFTIQSLIKERSEKAIDIDTFSNMSLEKADEQSTGDLKRWEVKIALYKTLLYKARYKFNGTFNVKFEANKKIREAVHATLEADDDTQNILDPKDGFDFATSEKWFLAARNANKKTPLKSSSGSAWLDSECVAMLNLLAMKNSNDAFIKGYRTVAIARDYHSPQRSDEVCNEIYNSLIDGKIVILDLSVGNALLRERISKKIAAHVFNSSMEVFTEGKTPSNIVIYIEEAHNLIGKGMDLTETWPRLAKEGAKYKIALVYATQEVSSVHKNILANTENWFVSHLNSDIEIRELAHFYDFSDFSKSLLRSQDVGFTRVKTLSSPYVIPVQIDKFDPVNFVNSGE</sequence>
<reference evidence="2" key="1">
    <citation type="submission" date="2020-04" db="EMBL/GenBank/DDBJ databases">
        <title>Deep metagenomics examines the oral microbiome during advanced dental caries in children, revealing novel taxa and co-occurrences with host molecules.</title>
        <authorList>
            <person name="Baker J.L."/>
            <person name="Morton J.T."/>
            <person name="Dinis M."/>
            <person name="Alvarez R."/>
            <person name="Tran N.C."/>
            <person name="Knight R."/>
            <person name="Edlund A."/>
        </authorList>
    </citation>
    <scope>NUCLEOTIDE SEQUENCE</scope>
    <source>
        <strain evidence="2">JCVI_23_bin.11</strain>
    </source>
</reference>
<dbReference type="InterPro" id="IPR008571">
    <property type="entry name" value="HerA-like"/>
</dbReference>
<protein>
    <submittedName>
        <fullName evidence="2">ATP-binding protein</fullName>
    </submittedName>
</protein>
<feature type="domain" description="Helicase HerA central" evidence="1">
    <location>
        <begin position="214"/>
        <end position="279"/>
    </location>
</feature>
<organism evidence="2 3">
    <name type="scientific">Parvimonas micra</name>
    <dbReference type="NCBI Taxonomy" id="33033"/>
    <lineage>
        <taxon>Bacteria</taxon>
        <taxon>Bacillati</taxon>
        <taxon>Bacillota</taxon>
        <taxon>Tissierellia</taxon>
        <taxon>Tissierellales</taxon>
        <taxon>Peptoniphilaceae</taxon>
        <taxon>Parvimonas</taxon>
    </lineage>
</organism>
<dbReference type="Gene3D" id="3.40.50.300">
    <property type="entry name" value="P-loop containing nucleotide triphosphate hydrolases"/>
    <property type="match status" value="2"/>
</dbReference>
<proteinExistence type="predicted"/>